<evidence type="ECO:0000256" key="2">
    <source>
        <dbReference type="ARBA" id="ARBA00022729"/>
    </source>
</evidence>
<gene>
    <name evidence="7" type="ORF">JKG61_13290</name>
</gene>
<evidence type="ECO:0000313" key="8">
    <source>
        <dbReference type="Proteomes" id="UP000625283"/>
    </source>
</evidence>
<feature type="domain" description="Amine oxidase" evidence="6">
    <location>
        <begin position="24"/>
        <end position="326"/>
    </location>
</feature>
<evidence type="ECO:0000256" key="5">
    <source>
        <dbReference type="ARBA" id="ARBA00023027"/>
    </source>
</evidence>
<accession>A0ABS1R4U1</accession>
<dbReference type="Proteomes" id="UP000625283">
    <property type="component" value="Unassembled WGS sequence"/>
</dbReference>
<keyword evidence="4" id="KW-0521">NADP</keyword>
<dbReference type="Gene3D" id="3.50.50.60">
    <property type="entry name" value="FAD/NAD(P)-binding domain"/>
    <property type="match status" value="2"/>
</dbReference>
<dbReference type="InterPro" id="IPR036188">
    <property type="entry name" value="FAD/NAD-bd_sf"/>
</dbReference>
<dbReference type="RefSeq" id="WP_202103467.1">
    <property type="nucleotide sequence ID" value="NZ_JAERTY010000007.1"/>
</dbReference>
<protein>
    <submittedName>
        <fullName evidence="7">NAD(P)/FAD-dependent oxidoreductase</fullName>
    </submittedName>
</protein>
<proteinExistence type="predicted"/>
<organism evidence="7 8">
    <name type="scientific">Sphingobacterium faecale</name>
    <dbReference type="NCBI Taxonomy" id="2803775"/>
    <lineage>
        <taxon>Bacteria</taxon>
        <taxon>Pseudomonadati</taxon>
        <taxon>Bacteroidota</taxon>
        <taxon>Sphingobacteriia</taxon>
        <taxon>Sphingobacteriales</taxon>
        <taxon>Sphingobacteriaceae</taxon>
        <taxon>Sphingobacterium</taxon>
    </lineage>
</organism>
<keyword evidence="5" id="KW-0520">NAD</keyword>
<keyword evidence="8" id="KW-1185">Reference proteome</keyword>
<dbReference type="EMBL" id="JAERTY010000007">
    <property type="protein sequence ID" value="MBL1409729.1"/>
    <property type="molecule type" value="Genomic_DNA"/>
</dbReference>
<dbReference type="PANTHER" id="PTHR46091:SF3">
    <property type="entry name" value="AMINE OXIDASE DOMAIN-CONTAINING PROTEIN"/>
    <property type="match status" value="1"/>
</dbReference>
<dbReference type="Pfam" id="PF01593">
    <property type="entry name" value="Amino_oxidase"/>
    <property type="match status" value="1"/>
</dbReference>
<evidence type="ECO:0000259" key="6">
    <source>
        <dbReference type="Pfam" id="PF01593"/>
    </source>
</evidence>
<keyword evidence="3" id="KW-0274">FAD</keyword>
<dbReference type="SUPFAM" id="SSF51905">
    <property type="entry name" value="FAD/NAD(P)-binding domain"/>
    <property type="match status" value="1"/>
</dbReference>
<comment type="caution">
    <text evidence="7">The sequence shown here is derived from an EMBL/GenBank/DDBJ whole genome shotgun (WGS) entry which is preliminary data.</text>
</comment>
<sequence>MVFSFIGGGMLKSDYDVVIVGSGLGGLAAAVILAKEGKRVCVLEKNNQFGGNLQTFSRSKKIFDTGVHYIGGLSKGQNLYRYFSYLGIMDKLHLEQMPEVFDYVGFGDDDVEYPLAQGYDSFIEQLCVFFPNESAALEQYVSDLQRVCEAFPLYNLTEPEDVSYQHPFSGLSVYAYFEKLTSDVTLRAVLAGANFLYAGDSRRTPFYLHALTVNSYIQSSYRCVNGGSQISKQLVRQLRNLGGVALRHQEVVQYHSRDGRIYKVETKAGEQYRADLFISNVEPQTTLKQVDNALFRSVYVDRIQHLPLTVSSFSAHFVLKEGVVPYVGSNLYYHRDKQGMWNLPAYEQEQWPEMYMLSMTEDKNAPGYADTLTCLSVMQFEEVRPWSLSKNTVVEVCDRGKDYDAFKDSRINRILDKLEVRWPALRESVLAVHASTPLSYRDYIGTSEGNLYGPEKDVNYEMQTKISPRTKIPNLFFVGQSVGMHGVLGVTIGAVATCMEVLGGGFYLLAKIKAVTDE</sequence>
<dbReference type="InterPro" id="IPR052206">
    <property type="entry name" value="Retinol_saturase"/>
</dbReference>
<evidence type="ECO:0000256" key="3">
    <source>
        <dbReference type="ARBA" id="ARBA00022827"/>
    </source>
</evidence>
<evidence type="ECO:0000256" key="4">
    <source>
        <dbReference type="ARBA" id="ARBA00022857"/>
    </source>
</evidence>
<evidence type="ECO:0000313" key="7">
    <source>
        <dbReference type="EMBL" id="MBL1409729.1"/>
    </source>
</evidence>
<evidence type="ECO:0000256" key="1">
    <source>
        <dbReference type="ARBA" id="ARBA00022630"/>
    </source>
</evidence>
<dbReference type="InterPro" id="IPR002937">
    <property type="entry name" value="Amino_oxidase"/>
</dbReference>
<keyword evidence="1" id="KW-0285">Flavoprotein</keyword>
<reference evidence="7 8" key="1">
    <citation type="submission" date="2021-01" db="EMBL/GenBank/DDBJ databases">
        <title>C459-1 draft genome sequence.</title>
        <authorList>
            <person name="Zhang X.-F."/>
        </authorList>
    </citation>
    <scope>NUCLEOTIDE SEQUENCE [LARGE SCALE GENOMIC DNA]</scope>
    <source>
        <strain evidence="8">C459-1</strain>
    </source>
</reference>
<keyword evidence="2" id="KW-0732">Signal</keyword>
<name>A0ABS1R4U1_9SPHI</name>
<dbReference type="PANTHER" id="PTHR46091">
    <property type="entry name" value="BLR7054 PROTEIN"/>
    <property type="match status" value="1"/>
</dbReference>